<dbReference type="OrthoDB" id="148966at2"/>
<dbReference type="GO" id="GO:0016791">
    <property type="term" value="F:phosphatase activity"/>
    <property type="evidence" value="ECO:0007669"/>
    <property type="project" value="InterPro"/>
</dbReference>
<dbReference type="EMBL" id="LNKT01000023">
    <property type="protein sequence ID" value="KYJ86574.1"/>
    <property type="molecule type" value="Genomic_DNA"/>
</dbReference>
<dbReference type="AlphaFoldDB" id="A0A151CGM3"/>
<comment type="caution">
    <text evidence="6">The sequence shown here is derived from an EMBL/GenBank/DDBJ whole genome shotgun (WGS) entry which is preliminary data.</text>
</comment>
<dbReference type="Pfam" id="PF13344">
    <property type="entry name" value="Hydrolase_6"/>
    <property type="match status" value="1"/>
</dbReference>
<dbReference type="InterPro" id="IPR036412">
    <property type="entry name" value="HAD-like_sf"/>
</dbReference>
<dbReference type="SUPFAM" id="SSF56784">
    <property type="entry name" value="HAD-like"/>
    <property type="match status" value="1"/>
</dbReference>
<keyword evidence="7" id="KW-1185">Reference proteome</keyword>
<keyword evidence="3" id="KW-0479">Metal-binding</keyword>
<evidence type="ECO:0000313" key="6">
    <source>
        <dbReference type="EMBL" id="KYJ86574.1"/>
    </source>
</evidence>
<evidence type="ECO:0000256" key="1">
    <source>
        <dbReference type="ARBA" id="ARBA00001946"/>
    </source>
</evidence>
<dbReference type="SFLD" id="SFLDG01129">
    <property type="entry name" value="C1.5:_HAD__Beta-PGM__Phosphata"/>
    <property type="match status" value="1"/>
</dbReference>
<evidence type="ECO:0000256" key="4">
    <source>
        <dbReference type="ARBA" id="ARBA00022842"/>
    </source>
</evidence>
<reference evidence="6 7" key="1">
    <citation type="submission" date="2015-11" db="EMBL/GenBank/DDBJ databases">
        <title>Draft genome of Sulfurovum riftiae 1812E, a member of the Epsilonproteobacteria isolated from the tube of the deep-sea hydrothermal vent tubewom Riftia pachyptila.</title>
        <authorList>
            <person name="Vetriani C."/>
            <person name="Giovannelli D."/>
        </authorList>
    </citation>
    <scope>NUCLEOTIDE SEQUENCE [LARGE SCALE GENOMIC DNA]</scope>
    <source>
        <strain evidence="6 7">1812E</strain>
    </source>
</reference>
<dbReference type="InterPro" id="IPR006439">
    <property type="entry name" value="HAD-SF_hydro_IA"/>
</dbReference>
<evidence type="ECO:0000256" key="3">
    <source>
        <dbReference type="ARBA" id="ARBA00022723"/>
    </source>
</evidence>
<dbReference type="Pfam" id="PF13242">
    <property type="entry name" value="Hydrolase_like"/>
    <property type="match status" value="1"/>
</dbReference>
<gene>
    <name evidence="6" type="ORF">AS592_07165</name>
</gene>
<dbReference type="PANTHER" id="PTHR19288">
    <property type="entry name" value="4-NITROPHENYLPHOSPHATASE-RELATED"/>
    <property type="match status" value="1"/>
</dbReference>
<dbReference type="InterPro" id="IPR006355">
    <property type="entry name" value="LHPP/HDHD2"/>
</dbReference>
<keyword evidence="4" id="KW-0460">Magnesium</keyword>
<dbReference type="STRING" id="1630136.AS592_07165"/>
<organism evidence="6 7">
    <name type="scientific">Sulfurovum riftiae</name>
    <dbReference type="NCBI Taxonomy" id="1630136"/>
    <lineage>
        <taxon>Bacteria</taxon>
        <taxon>Pseudomonadati</taxon>
        <taxon>Campylobacterota</taxon>
        <taxon>Epsilonproteobacteria</taxon>
        <taxon>Campylobacterales</taxon>
        <taxon>Sulfurovaceae</taxon>
        <taxon>Sulfurovum</taxon>
    </lineage>
</organism>
<dbReference type="Gene3D" id="3.40.50.1000">
    <property type="entry name" value="HAD superfamily/HAD-like"/>
    <property type="match status" value="2"/>
</dbReference>
<dbReference type="Proteomes" id="UP000075359">
    <property type="component" value="Unassembled WGS sequence"/>
</dbReference>
<comment type="similarity">
    <text evidence="2">Belongs to the HAD-like hydrolase superfamily.</text>
</comment>
<dbReference type="SFLD" id="SFLDS00003">
    <property type="entry name" value="Haloacid_Dehalogenase"/>
    <property type="match status" value="1"/>
</dbReference>
<dbReference type="PANTHER" id="PTHR19288:SF46">
    <property type="entry name" value="HALOACID DEHALOGENASE-LIKE HYDROLASE DOMAIN-CONTAINING PROTEIN 2"/>
    <property type="match status" value="1"/>
</dbReference>
<sequence>MKKIKGLIFDIGGVLYVGSHVVPGAADTIAQLQKRYPMRFVTNTTRRVPASIIEKLSNFGFKIGPEELFTALDATKSYVLSRQATVETVMTDEADRYFEALKSENPDFVVVGDAYTNFDFAHMNRAFRALESGAELIAAAKNRYFKDEDGLLSMDAGGFIAALEFASGKEAQIIGKPSETFFHLAVESMGLRPDEVLMIGDDIESDIQGAQHAGIRAALVKTGKFRESDLGRGIEPDYLLEDVNALLKIL</sequence>
<dbReference type="RefSeq" id="WP_067330910.1">
    <property type="nucleotide sequence ID" value="NZ_LNKT01000023.1"/>
</dbReference>
<comment type="cofactor">
    <cofactor evidence="1">
        <name>Mg(2+)</name>
        <dbReference type="ChEBI" id="CHEBI:18420"/>
    </cofactor>
</comment>
<evidence type="ECO:0000256" key="2">
    <source>
        <dbReference type="ARBA" id="ARBA00007958"/>
    </source>
</evidence>
<evidence type="ECO:0000313" key="7">
    <source>
        <dbReference type="Proteomes" id="UP000075359"/>
    </source>
</evidence>
<dbReference type="GO" id="GO:0005737">
    <property type="term" value="C:cytoplasm"/>
    <property type="evidence" value="ECO:0007669"/>
    <property type="project" value="TreeGrafter"/>
</dbReference>
<dbReference type="NCBIfam" id="TIGR01460">
    <property type="entry name" value="HAD-SF-IIA"/>
    <property type="match status" value="1"/>
</dbReference>
<dbReference type="InterPro" id="IPR023214">
    <property type="entry name" value="HAD_sf"/>
</dbReference>
<dbReference type="InterPro" id="IPR006357">
    <property type="entry name" value="HAD-SF_hydro_IIA"/>
</dbReference>
<proteinExistence type="inferred from homology"/>
<dbReference type="NCBIfam" id="TIGR01458">
    <property type="entry name" value="HAD-SF-IIA-hyp3"/>
    <property type="match status" value="1"/>
</dbReference>
<protein>
    <recommendedName>
        <fullName evidence="5">Haloacid dehalogenase-like hydrolase domain-containing protein 2</fullName>
    </recommendedName>
</protein>
<evidence type="ECO:0000256" key="5">
    <source>
        <dbReference type="ARBA" id="ARBA00039666"/>
    </source>
</evidence>
<name>A0A151CGM3_9BACT</name>
<accession>A0A151CGM3</accession>
<dbReference type="NCBIfam" id="TIGR01549">
    <property type="entry name" value="HAD-SF-IA-v1"/>
    <property type="match status" value="1"/>
</dbReference>
<dbReference type="GO" id="GO:0046872">
    <property type="term" value="F:metal ion binding"/>
    <property type="evidence" value="ECO:0007669"/>
    <property type="project" value="UniProtKB-KW"/>
</dbReference>